<dbReference type="PANTHER" id="PTHR42785:SF1">
    <property type="entry name" value="DNA TOPOISOMERASE"/>
    <property type="match status" value="1"/>
</dbReference>
<keyword evidence="1" id="KW-0799">Topoisomerase</keyword>
<dbReference type="SMART" id="SM00437">
    <property type="entry name" value="TOP1Ac"/>
    <property type="match status" value="1"/>
</dbReference>
<evidence type="ECO:0000256" key="4">
    <source>
        <dbReference type="SAM" id="MobiDB-lite"/>
    </source>
</evidence>
<reference evidence="6 7" key="1">
    <citation type="submission" date="2019-03" db="EMBL/GenBank/DDBJ databases">
        <title>Lake Tanganyika Metagenome-Assembled Genomes (MAGs).</title>
        <authorList>
            <person name="Tran P."/>
        </authorList>
    </citation>
    <scope>NUCLEOTIDE SEQUENCE [LARGE SCALE GENOMIC DNA]</scope>
    <source>
        <strain evidence="6">K_DeepCast_65m_m2_236</strain>
    </source>
</reference>
<dbReference type="SUPFAM" id="SSF57783">
    <property type="entry name" value="Zinc beta-ribbon"/>
    <property type="match status" value="1"/>
</dbReference>
<protein>
    <submittedName>
        <fullName evidence="6">Type I DNA topoisomerase</fullName>
    </submittedName>
</protein>
<accession>A0A937X318</accession>
<feature type="non-terminal residue" evidence="6">
    <location>
        <position position="1"/>
    </location>
</feature>
<keyword evidence="3" id="KW-0413">Isomerase</keyword>
<dbReference type="Gene3D" id="1.10.460.10">
    <property type="entry name" value="Topoisomerase I, domain 2"/>
    <property type="match status" value="1"/>
</dbReference>
<comment type="caution">
    <text evidence="6">The sequence shown here is derived from an EMBL/GenBank/DDBJ whole genome shotgun (WGS) entry which is preliminary data.</text>
</comment>
<keyword evidence="2" id="KW-0238">DNA-binding</keyword>
<dbReference type="GO" id="GO:0003917">
    <property type="term" value="F:DNA topoisomerase type I (single strand cut, ATP-independent) activity"/>
    <property type="evidence" value="ECO:0007669"/>
    <property type="project" value="InterPro"/>
</dbReference>
<sequence length="405" mass="45687">EEAQKFILEKFGKEYKPDERRVYASKKGAQEAHEAIRPTSIYRTPESLKKHLTPDQFKAYKVIWERFAASQMADARLSTTSAEIAAAEGIFRAADTTVVFPGYQAAYQETAEEDAAEGEKQVKLPPLKEGEVVKLKDLESKQHFTQPPPRFTEATLVRTMEEQGIGRPSTYAPTIATIQDRDYIEKDGKALKPTELGVAVNDQLVCHFPDIVDIAFTSKMEQNLDDIEDGDRQWEALIEEFYAPFLATLKKAEVEMQPVPLPSGESCATCGKQMMIRSGRFGDYLACEDYPTCKTTKPIVKKLDMTCKKDSCEGEIVIKRTRTGKTFFGCNKYPECNWTSWDEPTMHNCQKCNTYLVKKFSRAKGRPFLLCSNQECKNIQNMPSQRKAKESEDSAGEAEGALQEA</sequence>
<dbReference type="InterPro" id="IPR013498">
    <property type="entry name" value="Topo_IA_Znf"/>
</dbReference>
<dbReference type="InterPro" id="IPR023405">
    <property type="entry name" value="Topo_IA_core_domain"/>
</dbReference>
<dbReference type="InterPro" id="IPR013825">
    <property type="entry name" value="Topo_IA_cen_sub2"/>
</dbReference>
<evidence type="ECO:0000256" key="3">
    <source>
        <dbReference type="ARBA" id="ARBA00023235"/>
    </source>
</evidence>
<dbReference type="GO" id="GO:0005694">
    <property type="term" value="C:chromosome"/>
    <property type="evidence" value="ECO:0007669"/>
    <property type="project" value="InterPro"/>
</dbReference>
<dbReference type="PRINTS" id="PR00417">
    <property type="entry name" value="PRTPISMRASEI"/>
</dbReference>
<dbReference type="InterPro" id="IPR013826">
    <property type="entry name" value="Topo_IA_cen_sub3"/>
</dbReference>
<dbReference type="SUPFAM" id="SSF56712">
    <property type="entry name" value="Prokaryotic type I DNA topoisomerase"/>
    <property type="match status" value="1"/>
</dbReference>
<evidence type="ECO:0000259" key="5">
    <source>
        <dbReference type="PROSITE" id="PS52039"/>
    </source>
</evidence>
<dbReference type="InterPro" id="IPR013824">
    <property type="entry name" value="Topo_IA_cen_sub1"/>
</dbReference>
<dbReference type="InterPro" id="IPR013497">
    <property type="entry name" value="Topo_IA_cen"/>
</dbReference>
<feature type="region of interest" description="Disordered" evidence="4">
    <location>
        <begin position="382"/>
        <end position="405"/>
    </location>
</feature>
<dbReference type="PANTHER" id="PTHR42785">
    <property type="entry name" value="DNA TOPOISOMERASE, TYPE IA, CORE"/>
    <property type="match status" value="1"/>
</dbReference>
<evidence type="ECO:0000256" key="1">
    <source>
        <dbReference type="ARBA" id="ARBA00023029"/>
    </source>
</evidence>
<dbReference type="GO" id="GO:0006265">
    <property type="term" value="P:DNA topological change"/>
    <property type="evidence" value="ECO:0007669"/>
    <property type="project" value="InterPro"/>
</dbReference>
<evidence type="ECO:0000256" key="2">
    <source>
        <dbReference type="ARBA" id="ARBA00023125"/>
    </source>
</evidence>
<organism evidence="6 7">
    <name type="scientific">Candidatus Tanganyikabacteria bacterium</name>
    <dbReference type="NCBI Taxonomy" id="2961651"/>
    <lineage>
        <taxon>Bacteria</taxon>
        <taxon>Bacillati</taxon>
        <taxon>Candidatus Sericytochromatia</taxon>
        <taxon>Candidatus Tanganyikabacteria</taxon>
    </lineage>
</organism>
<evidence type="ECO:0000313" key="6">
    <source>
        <dbReference type="EMBL" id="MBM3275126.1"/>
    </source>
</evidence>
<feature type="domain" description="Topo IA-type catalytic" evidence="5">
    <location>
        <begin position="1"/>
        <end position="249"/>
    </location>
</feature>
<dbReference type="Pfam" id="PF01396">
    <property type="entry name" value="Zn_ribbon_Top1"/>
    <property type="match status" value="3"/>
</dbReference>
<evidence type="ECO:0000313" key="7">
    <source>
        <dbReference type="Proteomes" id="UP000703893"/>
    </source>
</evidence>
<dbReference type="AlphaFoldDB" id="A0A937X318"/>
<dbReference type="CDD" id="cd00186">
    <property type="entry name" value="TOP1Ac"/>
    <property type="match status" value="1"/>
</dbReference>
<dbReference type="Pfam" id="PF01131">
    <property type="entry name" value="Topoisom_bac"/>
    <property type="match status" value="1"/>
</dbReference>
<proteinExistence type="predicted"/>
<name>A0A937X318_9BACT</name>
<dbReference type="InterPro" id="IPR003602">
    <property type="entry name" value="Topo_IA_DNA-bd_dom"/>
</dbReference>
<dbReference type="Gene3D" id="2.70.20.10">
    <property type="entry name" value="Topoisomerase I, domain 3"/>
    <property type="match status" value="1"/>
</dbReference>
<dbReference type="InterPro" id="IPR000380">
    <property type="entry name" value="Topo_IA"/>
</dbReference>
<dbReference type="EMBL" id="VGJX01000453">
    <property type="protein sequence ID" value="MBM3275126.1"/>
    <property type="molecule type" value="Genomic_DNA"/>
</dbReference>
<dbReference type="Gene3D" id="3.30.65.10">
    <property type="entry name" value="Bacterial Topoisomerase I, domain 1"/>
    <property type="match status" value="2"/>
</dbReference>
<gene>
    <name evidence="6" type="primary">topA</name>
    <name evidence="6" type="ORF">FJZ00_08225</name>
</gene>
<dbReference type="PROSITE" id="PS52039">
    <property type="entry name" value="TOPO_IA_2"/>
    <property type="match status" value="1"/>
</dbReference>
<dbReference type="GO" id="GO:0003677">
    <property type="term" value="F:DNA binding"/>
    <property type="evidence" value="ECO:0007669"/>
    <property type="project" value="UniProtKB-KW"/>
</dbReference>
<dbReference type="Proteomes" id="UP000703893">
    <property type="component" value="Unassembled WGS sequence"/>
</dbReference>
<dbReference type="Gene3D" id="1.10.290.10">
    <property type="entry name" value="Topoisomerase I, domain 4"/>
    <property type="match status" value="1"/>
</dbReference>